<keyword evidence="2" id="KW-1185">Reference proteome</keyword>
<evidence type="ECO:0000313" key="1">
    <source>
        <dbReference type="EMBL" id="NEE03840.1"/>
    </source>
</evidence>
<evidence type="ECO:0008006" key="3">
    <source>
        <dbReference type="Google" id="ProtNLM"/>
    </source>
</evidence>
<comment type="caution">
    <text evidence="1">The sequence shown here is derived from an EMBL/GenBank/DDBJ whole genome shotgun (WGS) entry which is preliminary data.</text>
</comment>
<gene>
    <name evidence="1" type="ORF">G1H10_27090</name>
</gene>
<protein>
    <recommendedName>
        <fullName evidence="3">Swt1-like HEPN domain-containing protein</fullName>
    </recommendedName>
</protein>
<dbReference type="Proteomes" id="UP000475214">
    <property type="component" value="Unassembled WGS sequence"/>
</dbReference>
<proteinExistence type="predicted"/>
<dbReference type="EMBL" id="JAAGOA010000026">
    <property type="protein sequence ID" value="NEE03840.1"/>
    <property type="molecule type" value="Genomic_DNA"/>
</dbReference>
<sequence>MNEVDYSQWLESIFRKVRRFSVLFLQIGASSEPARRALRASNLTVISVAEYLVCESADAHRLIVIDELESMLRSSAEISMGALRERVLADVDSGCGVILLSRAPRVAFPPVPGSSLLDDASFGHAPLDGVTAPGQLPTCVIDGVAVDEVIRTALTELGPEVCASLDRVVYENLLVGKAALDQLDARELEALDGVGFTSIRNQKRSWNFPKYLKPLKESLDAVLAGHVEPQAQLAEIGSGLWQIERMIRRAVRQRAVAAWGDKWRSQCLNGALPRVVLERATDSAYYGAVSLKQLRDPLEWLTLSELLSLKDRKEIGDLGLKPAMWRHFATQIMPIRNRLAHMRMLRPEDSAEVAKWLRVLELKLFVEGA</sequence>
<name>A0A6L9SIF1_9ACTN</name>
<dbReference type="AlphaFoldDB" id="A0A6L9SIF1"/>
<evidence type="ECO:0000313" key="2">
    <source>
        <dbReference type="Proteomes" id="UP000475214"/>
    </source>
</evidence>
<dbReference type="RefSeq" id="WP_163743853.1">
    <property type="nucleotide sequence ID" value="NZ_JAAGOA010000026.1"/>
</dbReference>
<organism evidence="1 2">
    <name type="scientific">Phytoactinopolyspora halotolerans</name>
    <dbReference type="NCBI Taxonomy" id="1981512"/>
    <lineage>
        <taxon>Bacteria</taxon>
        <taxon>Bacillati</taxon>
        <taxon>Actinomycetota</taxon>
        <taxon>Actinomycetes</taxon>
        <taxon>Jiangellales</taxon>
        <taxon>Jiangellaceae</taxon>
        <taxon>Phytoactinopolyspora</taxon>
    </lineage>
</organism>
<reference evidence="1 2" key="1">
    <citation type="submission" date="2020-02" db="EMBL/GenBank/DDBJ databases">
        <authorList>
            <person name="Li X.-J."/>
            <person name="Han X.-M."/>
        </authorList>
    </citation>
    <scope>NUCLEOTIDE SEQUENCE [LARGE SCALE GENOMIC DNA]</scope>
    <source>
        <strain evidence="1 2">CCTCC AB 2017055</strain>
    </source>
</reference>
<accession>A0A6L9SIF1</accession>